<feature type="region of interest" description="Disordered" evidence="1">
    <location>
        <begin position="1"/>
        <end position="26"/>
    </location>
</feature>
<reference evidence="2" key="2">
    <citation type="journal article" date="2015" name="Data Brief">
        <title>Shoot transcriptome of the giant reed, Arundo donax.</title>
        <authorList>
            <person name="Barrero R.A."/>
            <person name="Guerrero F.D."/>
            <person name="Moolhuijzen P."/>
            <person name="Goolsby J.A."/>
            <person name="Tidwell J."/>
            <person name="Bellgard S.E."/>
            <person name="Bellgard M.I."/>
        </authorList>
    </citation>
    <scope>NUCLEOTIDE SEQUENCE</scope>
    <source>
        <tissue evidence="2">Shoot tissue taken approximately 20 cm above the soil surface</tissue>
    </source>
</reference>
<evidence type="ECO:0000256" key="1">
    <source>
        <dbReference type="SAM" id="MobiDB-lite"/>
    </source>
</evidence>
<feature type="compositionally biased region" description="Polar residues" evidence="1">
    <location>
        <begin position="9"/>
        <end position="21"/>
    </location>
</feature>
<proteinExistence type="predicted"/>
<feature type="compositionally biased region" description="Basic residues" evidence="1">
    <location>
        <begin position="57"/>
        <end position="67"/>
    </location>
</feature>
<accession>A0A0A9EJY6</accession>
<reference evidence="2" key="1">
    <citation type="submission" date="2014-09" db="EMBL/GenBank/DDBJ databases">
        <authorList>
            <person name="Magalhaes I.L.F."/>
            <person name="Oliveira U."/>
            <person name="Santos F.R."/>
            <person name="Vidigal T.H.D.A."/>
            <person name="Brescovit A.D."/>
            <person name="Santos A.J."/>
        </authorList>
    </citation>
    <scope>NUCLEOTIDE SEQUENCE</scope>
    <source>
        <tissue evidence="2">Shoot tissue taken approximately 20 cm above the soil surface</tissue>
    </source>
</reference>
<protein>
    <submittedName>
        <fullName evidence="2">Uncharacterized protein</fullName>
    </submittedName>
</protein>
<feature type="region of interest" description="Disordered" evidence="1">
    <location>
        <begin position="57"/>
        <end position="76"/>
    </location>
</feature>
<organism evidence="2">
    <name type="scientific">Arundo donax</name>
    <name type="common">Giant reed</name>
    <name type="synonym">Donax arundinaceus</name>
    <dbReference type="NCBI Taxonomy" id="35708"/>
    <lineage>
        <taxon>Eukaryota</taxon>
        <taxon>Viridiplantae</taxon>
        <taxon>Streptophyta</taxon>
        <taxon>Embryophyta</taxon>
        <taxon>Tracheophyta</taxon>
        <taxon>Spermatophyta</taxon>
        <taxon>Magnoliopsida</taxon>
        <taxon>Liliopsida</taxon>
        <taxon>Poales</taxon>
        <taxon>Poaceae</taxon>
        <taxon>PACMAD clade</taxon>
        <taxon>Arundinoideae</taxon>
        <taxon>Arundineae</taxon>
        <taxon>Arundo</taxon>
    </lineage>
</organism>
<dbReference type="AlphaFoldDB" id="A0A0A9EJY6"/>
<name>A0A0A9EJY6_ARUDO</name>
<sequence>MPSRHTELGSASSFSPANGSRSAGEIRCRSNRRFSIDLAGAGDGSVVGVVLISTQRRGLRRPYHRGTRSCASQGAGDMAVAATLR</sequence>
<dbReference type="EMBL" id="GBRH01198567">
    <property type="protein sequence ID" value="JAD99328.1"/>
    <property type="molecule type" value="Transcribed_RNA"/>
</dbReference>
<evidence type="ECO:0000313" key="2">
    <source>
        <dbReference type="EMBL" id="JAD99328.1"/>
    </source>
</evidence>